<reference evidence="7" key="1">
    <citation type="journal article" date="2019" name="Int. J. Syst. Evol. Microbiol.">
        <title>The Global Catalogue of Microorganisms (GCM) 10K type strain sequencing project: providing services to taxonomists for standard genome sequencing and annotation.</title>
        <authorList>
            <consortium name="The Broad Institute Genomics Platform"/>
            <consortium name="The Broad Institute Genome Sequencing Center for Infectious Disease"/>
            <person name="Wu L."/>
            <person name="Ma J."/>
        </authorList>
    </citation>
    <scope>NUCLEOTIDE SEQUENCE [LARGE SCALE GENOMIC DNA]</scope>
    <source>
        <strain evidence="7">IBRC 10765</strain>
    </source>
</reference>
<evidence type="ECO:0000313" key="6">
    <source>
        <dbReference type="EMBL" id="MFC3852101.1"/>
    </source>
</evidence>
<dbReference type="CDD" id="cd17535">
    <property type="entry name" value="REC_NarL-like"/>
    <property type="match status" value="1"/>
</dbReference>
<name>A0ABV7ZVA6_9GAMM</name>
<evidence type="ECO:0000259" key="4">
    <source>
        <dbReference type="PROSITE" id="PS50043"/>
    </source>
</evidence>
<keyword evidence="2" id="KW-0238">DNA-binding</keyword>
<dbReference type="CDD" id="cd06170">
    <property type="entry name" value="LuxR_C_like"/>
    <property type="match status" value="1"/>
</dbReference>
<dbReference type="PANTHER" id="PTHR45566:SF1">
    <property type="entry name" value="HTH-TYPE TRANSCRIPTIONAL REGULATOR YHJB-RELATED"/>
    <property type="match status" value="1"/>
</dbReference>
<dbReference type="Pfam" id="PF00072">
    <property type="entry name" value="Response_reg"/>
    <property type="match status" value="1"/>
</dbReference>
<dbReference type="SUPFAM" id="SSF46894">
    <property type="entry name" value="C-terminal effector domain of the bipartite response regulators"/>
    <property type="match status" value="1"/>
</dbReference>
<dbReference type="InterPro" id="IPR016032">
    <property type="entry name" value="Sig_transdc_resp-reg_C-effctor"/>
</dbReference>
<proteinExistence type="predicted"/>
<accession>A0ABV7ZVA6</accession>
<dbReference type="InterPro" id="IPR011006">
    <property type="entry name" value="CheY-like_superfamily"/>
</dbReference>
<comment type="caution">
    <text evidence="6">The sequence shown here is derived from an EMBL/GenBank/DDBJ whole genome shotgun (WGS) entry which is preliminary data.</text>
</comment>
<dbReference type="EMBL" id="JBHRYR010000002">
    <property type="protein sequence ID" value="MFC3852101.1"/>
    <property type="molecule type" value="Genomic_DNA"/>
</dbReference>
<evidence type="ECO:0000256" key="3">
    <source>
        <dbReference type="PROSITE-ProRule" id="PRU00169"/>
    </source>
</evidence>
<feature type="modified residue" description="4-aspartylphosphate" evidence="3">
    <location>
        <position position="55"/>
    </location>
</feature>
<keyword evidence="7" id="KW-1185">Reference proteome</keyword>
<evidence type="ECO:0000256" key="1">
    <source>
        <dbReference type="ARBA" id="ARBA00022553"/>
    </source>
</evidence>
<dbReference type="PROSITE" id="PS50110">
    <property type="entry name" value="RESPONSE_REGULATORY"/>
    <property type="match status" value="1"/>
</dbReference>
<dbReference type="PANTHER" id="PTHR45566">
    <property type="entry name" value="HTH-TYPE TRANSCRIPTIONAL REGULATOR YHJB-RELATED"/>
    <property type="match status" value="1"/>
</dbReference>
<dbReference type="InterPro" id="IPR001789">
    <property type="entry name" value="Sig_transdc_resp-reg_receiver"/>
</dbReference>
<dbReference type="Proteomes" id="UP001595617">
    <property type="component" value="Unassembled WGS sequence"/>
</dbReference>
<dbReference type="SUPFAM" id="SSF52172">
    <property type="entry name" value="CheY-like"/>
    <property type="match status" value="1"/>
</dbReference>
<dbReference type="InterPro" id="IPR000792">
    <property type="entry name" value="Tscrpt_reg_LuxR_C"/>
</dbReference>
<sequence>MARILVADDHPLFRDALRLMLSSGPNQHHIAETDSLPATLAWLNDHEEPDLLVLDLAMPGSAGLLGLQQIRRDWPALPVIVVSGSDQALIIAGSKELGASGFCSKSAAPDALRHALECVLAGELYFPELTHSAEHSALLHAMAQLQTLTPAQFEVAMRVSTGELNKTIAWDLGISEATVKAHLTTIFRKLGLHGRAQLVSLLSQLRLRPE</sequence>
<dbReference type="InterPro" id="IPR051015">
    <property type="entry name" value="EvgA-like"/>
</dbReference>
<protein>
    <submittedName>
        <fullName evidence="6">Response regulator</fullName>
    </submittedName>
</protein>
<evidence type="ECO:0000259" key="5">
    <source>
        <dbReference type="PROSITE" id="PS50110"/>
    </source>
</evidence>
<dbReference type="Pfam" id="PF00196">
    <property type="entry name" value="GerE"/>
    <property type="match status" value="1"/>
</dbReference>
<dbReference type="PRINTS" id="PR00038">
    <property type="entry name" value="HTHLUXR"/>
</dbReference>
<dbReference type="SMART" id="SM00448">
    <property type="entry name" value="REC"/>
    <property type="match status" value="1"/>
</dbReference>
<dbReference type="Gene3D" id="3.40.50.2300">
    <property type="match status" value="1"/>
</dbReference>
<feature type="domain" description="Response regulatory" evidence="5">
    <location>
        <begin position="3"/>
        <end position="120"/>
    </location>
</feature>
<dbReference type="PROSITE" id="PS50043">
    <property type="entry name" value="HTH_LUXR_2"/>
    <property type="match status" value="1"/>
</dbReference>
<organism evidence="6 7">
    <name type="scientific">Saccharospirillum mangrovi</name>
    <dbReference type="NCBI Taxonomy" id="2161747"/>
    <lineage>
        <taxon>Bacteria</taxon>
        <taxon>Pseudomonadati</taxon>
        <taxon>Pseudomonadota</taxon>
        <taxon>Gammaproteobacteria</taxon>
        <taxon>Oceanospirillales</taxon>
        <taxon>Saccharospirillaceae</taxon>
        <taxon>Saccharospirillum</taxon>
    </lineage>
</organism>
<dbReference type="SMART" id="SM00421">
    <property type="entry name" value="HTH_LUXR"/>
    <property type="match status" value="1"/>
</dbReference>
<feature type="domain" description="HTH luxR-type" evidence="4">
    <location>
        <begin position="141"/>
        <end position="206"/>
    </location>
</feature>
<gene>
    <name evidence="6" type="ORF">ACFOOG_04555</name>
</gene>
<evidence type="ECO:0000313" key="7">
    <source>
        <dbReference type="Proteomes" id="UP001595617"/>
    </source>
</evidence>
<evidence type="ECO:0000256" key="2">
    <source>
        <dbReference type="ARBA" id="ARBA00023125"/>
    </source>
</evidence>
<dbReference type="InterPro" id="IPR058245">
    <property type="entry name" value="NreC/VraR/RcsB-like_REC"/>
</dbReference>
<dbReference type="RefSeq" id="WP_380693852.1">
    <property type="nucleotide sequence ID" value="NZ_JBHRYR010000002.1"/>
</dbReference>
<keyword evidence="1 3" id="KW-0597">Phosphoprotein</keyword>